<dbReference type="AlphaFoldDB" id="A0A9N8VDW7"/>
<keyword evidence="4" id="KW-1185">Reference proteome</keyword>
<evidence type="ECO:0000313" key="3">
    <source>
        <dbReference type="EMBL" id="CAG8447434.1"/>
    </source>
</evidence>
<dbReference type="NCBIfam" id="TIGR00756">
    <property type="entry name" value="PPR"/>
    <property type="match status" value="2"/>
</dbReference>
<dbReference type="Pfam" id="PF13812">
    <property type="entry name" value="PPR_3"/>
    <property type="match status" value="1"/>
</dbReference>
<organism evidence="3 4">
    <name type="scientific">Funneliformis mosseae</name>
    <name type="common">Endomycorrhizal fungus</name>
    <name type="synonym">Glomus mosseae</name>
    <dbReference type="NCBI Taxonomy" id="27381"/>
    <lineage>
        <taxon>Eukaryota</taxon>
        <taxon>Fungi</taxon>
        <taxon>Fungi incertae sedis</taxon>
        <taxon>Mucoromycota</taxon>
        <taxon>Glomeromycotina</taxon>
        <taxon>Glomeromycetes</taxon>
        <taxon>Glomerales</taxon>
        <taxon>Glomeraceae</taxon>
        <taxon>Funneliformis</taxon>
    </lineage>
</organism>
<dbReference type="GO" id="GO:0031930">
    <property type="term" value="P:mitochondria-nucleus signaling pathway"/>
    <property type="evidence" value="ECO:0007669"/>
    <property type="project" value="TreeGrafter"/>
</dbReference>
<sequence length="617" mass="73531">MNLLNHTKISSTLKPLQNHYYCHWTKNLNYLKYLRTNFLQSSFNVLENECNNISGRMIVLKRFSSTTTQHHGMIKVNPIDTNKKPNDTCHLTTFNEDEFLWRLRLFLLTKQDSTDFWKFLRVYMYNNVKILNSQSTHQTSSSLSMIDIERIFIRLFQKSKLTNLNLSRWFRKMLQRSRITLNSNCYNIILRNCASNEFLINQDQKIFAEMKNLGLTPTKFTLQQLIRDYSSLGKMNHVKRWFNVLLDLGYQPTREIYIYLIRGSISVNDVGSVNHYLREMVESNFKPLKVHVDEFMKRCALNDRSQDLKWAFERFYVKGDWNVTSDTYNWMLLSCSKRRDVHLARRYFDEMIKRKNLKPNALTFQHLITMQIGPCEFGFPGPETNPSKNLNEAMRLYKKMRQEFLIKPNMYICFILIRRLIYHHENDKLPTSYIKILPELSYELLSKLPFNNNPTISMKVSNKFLRQLFSTFLRYGYLEAARNVYKTMRKRNYNFAIETGSWNLIESFASKGNYFSALQIFHEMISNDVKPHPHHLYLLLRGYFQNNDFKGGLEFYNLIESHQLIPTKDIYHIVNKVLVDIKDIQQAREICQKLIKYHEVSNMDTLKILIKVGWVKA</sequence>
<dbReference type="PROSITE" id="PS51375">
    <property type="entry name" value="PPR"/>
    <property type="match status" value="2"/>
</dbReference>
<feature type="repeat" description="PPR" evidence="2">
    <location>
        <begin position="324"/>
        <end position="359"/>
    </location>
</feature>
<name>A0A9N8VDW7_FUNMO</name>
<gene>
    <name evidence="3" type="ORF">FMOSSE_LOCUS1275</name>
</gene>
<feature type="repeat" description="PPR" evidence="2">
    <location>
        <begin position="182"/>
        <end position="217"/>
    </location>
</feature>
<dbReference type="EMBL" id="CAJVPP010000145">
    <property type="protein sequence ID" value="CAG8447434.1"/>
    <property type="molecule type" value="Genomic_DNA"/>
</dbReference>
<dbReference type="Gene3D" id="1.25.40.10">
    <property type="entry name" value="Tetratricopeptide repeat domain"/>
    <property type="match status" value="3"/>
</dbReference>
<comment type="caution">
    <text evidence="3">The sequence shown here is derived from an EMBL/GenBank/DDBJ whole genome shotgun (WGS) entry which is preliminary data.</text>
</comment>
<dbReference type="PANTHER" id="PTHR47936">
    <property type="entry name" value="PPR_LONG DOMAIN-CONTAINING PROTEIN"/>
    <property type="match status" value="1"/>
</dbReference>
<dbReference type="PANTHER" id="PTHR47936:SF1">
    <property type="entry name" value="PENTATRICOPEPTIDE REPEAT-CONTAINING PROTEIN GUN1, CHLOROPLASTIC"/>
    <property type="match status" value="1"/>
</dbReference>
<accession>A0A9N8VDW7</accession>
<dbReference type="InterPro" id="IPR002885">
    <property type="entry name" value="PPR_rpt"/>
</dbReference>
<dbReference type="Proteomes" id="UP000789375">
    <property type="component" value="Unassembled WGS sequence"/>
</dbReference>
<evidence type="ECO:0000256" key="2">
    <source>
        <dbReference type="PROSITE-ProRule" id="PRU00708"/>
    </source>
</evidence>
<evidence type="ECO:0000313" key="4">
    <source>
        <dbReference type="Proteomes" id="UP000789375"/>
    </source>
</evidence>
<proteinExistence type="predicted"/>
<protein>
    <submittedName>
        <fullName evidence="3">13952_t:CDS:1</fullName>
    </submittedName>
</protein>
<dbReference type="Pfam" id="PF01535">
    <property type="entry name" value="PPR"/>
    <property type="match status" value="1"/>
</dbReference>
<evidence type="ECO:0000256" key="1">
    <source>
        <dbReference type="ARBA" id="ARBA00022737"/>
    </source>
</evidence>
<keyword evidence="1" id="KW-0677">Repeat</keyword>
<reference evidence="3" key="1">
    <citation type="submission" date="2021-06" db="EMBL/GenBank/DDBJ databases">
        <authorList>
            <person name="Kallberg Y."/>
            <person name="Tangrot J."/>
            <person name="Rosling A."/>
        </authorList>
    </citation>
    <scope>NUCLEOTIDE SEQUENCE</scope>
    <source>
        <strain evidence="3">87-6 pot B 2015</strain>
    </source>
</reference>
<dbReference type="InterPro" id="IPR011990">
    <property type="entry name" value="TPR-like_helical_dom_sf"/>
</dbReference>